<protein>
    <submittedName>
        <fullName evidence="2">Uncharacterized protein</fullName>
    </submittedName>
</protein>
<dbReference type="AlphaFoldDB" id="A0A2G2ZMR5"/>
<dbReference type="PANTHER" id="PTHR47592">
    <property type="entry name" value="PBF68 PROTEIN"/>
    <property type="match status" value="1"/>
</dbReference>
<organism evidence="2 3">
    <name type="scientific">Capsicum annuum</name>
    <name type="common">Capsicum pepper</name>
    <dbReference type="NCBI Taxonomy" id="4072"/>
    <lineage>
        <taxon>Eukaryota</taxon>
        <taxon>Viridiplantae</taxon>
        <taxon>Streptophyta</taxon>
        <taxon>Embryophyta</taxon>
        <taxon>Tracheophyta</taxon>
        <taxon>Spermatophyta</taxon>
        <taxon>Magnoliopsida</taxon>
        <taxon>eudicotyledons</taxon>
        <taxon>Gunneridae</taxon>
        <taxon>Pentapetalae</taxon>
        <taxon>asterids</taxon>
        <taxon>lamiids</taxon>
        <taxon>Solanales</taxon>
        <taxon>Solanaceae</taxon>
        <taxon>Solanoideae</taxon>
        <taxon>Capsiceae</taxon>
        <taxon>Capsicum</taxon>
    </lineage>
</organism>
<proteinExistence type="predicted"/>
<gene>
    <name evidence="2" type="ORF">T459_11725</name>
</gene>
<name>A0A2G2ZMR5_CAPAN</name>
<dbReference type="Proteomes" id="UP000222542">
    <property type="component" value="Unassembled WGS sequence"/>
</dbReference>
<sequence>MTVEDLIVRLRIKEDNKVVERRSKGNSIINRAHITEDDQNNSKKRKKFEHGSNQPKKKFKEKCFNFCKIGHKSTDFHALKKGNKKNQANMVESNKEYDDLCAMFSECNLVGNPREWWMDSGATRYVFVNKELF</sequence>
<dbReference type="EMBL" id="AYRZ02000004">
    <property type="protein sequence ID" value="PHT83282.1"/>
    <property type="molecule type" value="Genomic_DNA"/>
</dbReference>
<dbReference type="PANTHER" id="PTHR47592:SF18">
    <property type="entry name" value="ZINC FINGER, CCHC-TYPE-RELATED"/>
    <property type="match status" value="1"/>
</dbReference>
<evidence type="ECO:0000256" key="1">
    <source>
        <dbReference type="SAM" id="MobiDB-lite"/>
    </source>
</evidence>
<reference evidence="2 3" key="2">
    <citation type="journal article" date="2017" name="Genome Biol.">
        <title>New reference genome sequences of hot pepper reveal the massive evolution of plant disease-resistance genes by retroduplication.</title>
        <authorList>
            <person name="Kim S."/>
            <person name="Park J."/>
            <person name="Yeom S.I."/>
            <person name="Kim Y.M."/>
            <person name="Seo E."/>
            <person name="Kim K.T."/>
            <person name="Kim M.S."/>
            <person name="Lee J.M."/>
            <person name="Cheong K."/>
            <person name="Shin H.S."/>
            <person name="Kim S.B."/>
            <person name="Han K."/>
            <person name="Lee J."/>
            <person name="Park M."/>
            <person name="Lee H.A."/>
            <person name="Lee H.Y."/>
            <person name="Lee Y."/>
            <person name="Oh S."/>
            <person name="Lee J.H."/>
            <person name="Choi E."/>
            <person name="Choi E."/>
            <person name="Lee S.E."/>
            <person name="Jeon J."/>
            <person name="Kim H."/>
            <person name="Choi G."/>
            <person name="Song H."/>
            <person name="Lee J."/>
            <person name="Lee S.C."/>
            <person name="Kwon J.K."/>
            <person name="Lee H.Y."/>
            <person name="Koo N."/>
            <person name="Hong Y."/>
            <person name="Kim R.W."/>
            <person name="Kang W.H."/>
            <person name="Huh J.H."/>
            <person name="Kang B.C."/>
            <person name="Yang T.J."/>
            <person name="Lee Y.H."/>
            <person name="Bennetzen J.L."/>
            <person name="Choi D."/>
        </authorList>
    </citation>
    <scope>NUCLEOTIDE SEQUENCE [LARGE SCALE GENOMIC DNA]</scope>
    <source>
        <strain evidence="3">cv. CM334</strain>
    </source>
</reference>
<keyword evidence="3" id="KW-1185">Reference proteome</keyword>
<dbReference type="Gramene" id="PHT83282">
    <property type="protein sequence ID" value="PHT83282"/>
    <property type="gene ID" value="T459_11725"/>
</dbReference>
<evidence type="ECO:0000313" key="3">
    <source>
        <dbReference type="Proteomes" id="UP000222542"/>
    </source>
</evidence>
<comment type="caution">
    <text evidence="2">The sequence shown here is derived from an EMBL/GenBank/DDBJ whole genome shotgun (WGS) entry which is preliminary data.</text>
</comment>
<accession>A0A2G2ZMR5</accession>
<evidence type="ECO:0000313" key="2">
    <source>
        <dbReference type="EMBL" id="PHT83282.1"/>
    </source>
</evidence>
<feature type="region of interest" description="Disordered" evidence="1">
    <location>
        <begin position="22"/>
        <end position="56"/>
    </location>
</feature>
<reference evidence="2 3" key="1">
    <citation type="journal article" date="2014" name="Nat. Genet.">
        <title>Genome sequence of the hot pepper provides insights into the evolution of pungency in Capsicum species.</title>
        <authorList>
            <person name="Kim S."/>
            <person name="Park M."/>
            <person name="Yeom S.I."/>
            <person name="Kim Y.M."/>
            <person name="Lee J.M."/>
            <person name="Lee H.A."/>
            <person name="Seo E."/>
            <person name="Choi J."/>
            <person name="Cheong K."/>
            <person name="Kim K.T."/>
            <person name="Jung K."/>
            <person name="Lee G.W."/>
            <person name="Oh S.K."/>
            <person name="Bae C."/>
            <person name="Kim S.B."/>
            <person name="Lee H.Y."/>
            <person name="Kim S.Y."/>
            <person name="Kim M.S."/>
            <person name="Kang B.C."/>
            <person name="Jo Y.D."/>
            <person name="Yang H.B."/>
            <person name="Jeong H.J."/>
            <person name="Kang W.H."/>
            <person name="Kwon J.K."/>
            <person name="Shin C."/>
            <person name="Lim J.Y."/>
            <person name="Park J.H."/>
            <person name="Huh J.H."/>
            <person name="Kim J.S."/>
            <person name="Kim B.D."/>
            <person name="Cohen O."/>
            <person name="Paran I."/>
            <person name="Suh M.C."/>
            <person name="Lee S.B."/>
            <person name="Kim Y.K."/>
            <person name="Shin Y."/>
            <person name="Noh S.J."/>
            <person name="Park J."/>
            <person name="Seo Y.S."/>
            <person name="Kwon S.Y."/>
            <person name="Kim H.A."/>
            <person name="Park J.M."/>
            <person name="Kim H.J."/>
            <person name="Choi S.B."/>
            <person name="Bosland P.W."/>
            <person name="Reeves G."/>
            <person name="Jo S.H."/>
            <person name="Lee B.W."/>
            <person name="Cho H.T."/>
            <person name="Choi H.S."/>
            <person name="Lee M.S."/>
            <person name="Yu Y."/>
            <person name="Do Choi Y."/>
            <person name="Park B.S."/>
            <person name="van Deynze A."/>
            <person name="Ashrafi H."/>
            <person name="Hill T."/>
            <person name="Kim W.T."/>
            <person name="Pai H.S."/>
            <person name="Ahn H.K."/>
            <person name="Yeam I."/>
            <person name="Giovannoni J.J."/>
            <person name="Rose J.K."/>
            <person name="Sorensen I."/>
            <person name="Lee S.J."/>
            <person name="Kim R.W."/>
            <person name="Choi I.Y."/>
            <person name="Choi B.S."/>
            <person name="Lim J.S."/>
            <person name="Lee Y.H."/>
            <person name="Choi D."/>
        </authorList>
    </citation>
    <scope>NUCLEOTIDE SEQUENCE [LARGE SCALE GENOMIC DNA]</scope>
    <source>
        <strain evidence="3">cv. CM334</strain>
    </source>
</reference>